<gene>
    <name evidence="1" type="ORF">L1987_71459</name>
</gene>
<sequence length="98" mass="11542">MPGQGDPPMPQPLQVSKNHSRLRISLRNLPPSSLSHTLDRLHSPTISLKIKWRNHGFIDYRVHLRFFVEAGEDLKSWPSSNHCHRIRLTWALQTHYDW</sequence>
<accession>A0ACB9ATD2</accession>
<name>A0ACB9ATD2_9ASTR</name>
<reference evidence="2" key="1">
    <citation type="journal article" date="2022" name="Mol. Ecol. Resour.">
        <title>The genomes of chicory, endive, great burdock and yacon provide insights into Asteraceae palaeo-polyploidization history and plant inulin production.</title>
        <authorList>
            <person name="Fan W."/>
            <person name="Wang S."/>
            <person name="Wang H."/>
            <person name="Wang A."/>
            <person name="Jiang F."/>
            <person name="Liu H."/>
            <person name="Zhao H."/>
            <person name="Xu D."/>
            <person name="Zhang Y."/>
        </authorList>
    </citation>
    <scope>NUCLEOTIDE SEQUENCE [LARGE SCALE GENOMIC DNA]</scope>
    <source>
        <strain evidence="2">cv. Yunnan</strain>
    </source>
</reference>
<reference evidence="1 2" key="2">
    <citation type="journal article" date="2022" name="Mol. Ecol. Resour.">
        <title>The genomes of chicory, endive, great burdock and yacon provide insights into Asteraceae paleo-polyploidization history and plant inulin production.</title>
        <authorList>
            <person name="Fan W."/>
            <person name="Wang S."/>
            <person name="Wang H."/>
            <person name="Wang A."/>
            <person name="Jiang F."/>
            <person name="Liu H."/>
            <person name="Zhao H."/>
            <person name="Xu D."/>
            <person name="Zhang Y."/>
        </authorList>
    </citation>
    <scope>NUCLEOTIDE SEQUENCE [LARGE SCALE GENOMIC DNA]</scope>
    <source>
        <strain evidence="2">cv. Yunnan</strain>
        <tissue evidence="1">Leaves</tissue>
    </source>
</reference>
<dbReference type="Proteomes" id="UP001056120">
    <property type="component" value="Linkage Group LG24"/>
</dbReference>
<protein>
    <submittedName>
        <fullName evidence="1">Uncharacterized protein</fullName>
    </submittedName>
</protein>
<organism evidence="1 2">
    <name type="scientific">Smallanthus sonchifolius</name>
    <dbReference type="NCBI Taxonomy" id="185202"/>
    <lineage>
        <taxon>Eukaryota</taxon>
        <taxon>Viridiplantae</taxon>
        <taxon>Streptophyta</taxon>
        <taxon>Embryophyta</taxon>
        <taxon>Tracheophyta</taxon>
        <taxon>Spermatophyta</taxon>
        <taxon>Magnoliopsida</taxon>
        <taxon>eudicotyledons</taxon>
        <taxon>Gunneridae</taxon>
        <taxon>Pentapetalae</taxon>
        <taxon>asterids</taxon>
        <taxon>campanulids</taxon>
        <taxon>Asterales</taxon>
        <taxon>Asteraceae</taxon>
        <taxon>Asteroideae</taxon>
        <taxon>Heliantheae alliance</taxon>
        <taxon>Millerieae</taxon>
        <taxon>Smallanthus</taxon>
    </lineage>
</organism>
<keyword evidence="2" id="KW-1185">Reference proteome</keyword>
<evidence type="ECO:0000313" key="2">
    <source>
        <dbReference type="Proteomes" id="UP001056120"/>
    </source>
</evidence>
<proteinExistence type="predicted"/>
<evidence type="ECO:0000313" key="1">
    <source>
        <dbReference type="EMBL" id="KAI3712890.1"/>
    </source>
</evidence>
<comment type="caution">
    <text evidence="1">The sequence shown here is derived from an EMBL/GenBank/DDBJ whole genome shotgun (WGS) entry which is preliminary data.</text>
</comment>
<dbReference type="EMBL" id="CM042041">
    <property type="protein sequence ID" value="KAI3712890.1"/>
    <property type="molecule type" value="Genomic_DNA"/>
</dbReference>